<keyword evidence="3" id="KW-1185">Reference proteome</keyword>
<dbReference type="SUPFAM" id="SSF52047">
    <property type="entry name" value="RNI-like"/>
    <property type="match status" value="1"/>
</dbReference>
<dbReference type="Proteomes" id="UP000027265">
    <property type="component" value="Unassembled WGS sequence"/>
</dbReference>
<reference evidence="3" key="1">
    <citation type="journal article" date="2014" name="Proc. Natl. Acad. Sci. U.S.A.">
        <title>Extensive sampling of basidiomycete genomes demonstrates inadequacy of the white-rot/brown-rot paradigm for wood decay fungi.</title>
        <authorList>
            <person name="Riley R."/>
            <person name="Salamov A.A."/>
            <person name="Brown D.W."/>
            <person name="Nagy L.G."/>
            <person name="Floudas D."/>
            <person name="Held B.W."/>
            <person name="Levasseur A."/>
            <person name="Lombard V."/>
            <person name="Morin E."/>
            <person name="Otillar R."/>
            <person name="Lindquist E.A."/>
            <person name="Sun H."/>
            <person name="LaButti K.M."/>
            <person name="Schmutz J."/>
            <person name="Jabbour D."/>
            <person name="Luo H."/>
            <person name="Baker S.E."/>
            <person name="Pisabarro A.G."/>
            <person name="Walton J.D."/>
            <person name="Blanchette R.A."/>
            <person name="Henrissat B."/>
            <person name="Martin F."/>
            <person name="Cullen D."/>
            <person name="Hibbett D.S."/>
            <person name="Grigoriev I.V."/>
        </authorList>
    </citation>
    <scope>NUCLEOTIDE SEQUENCE [LARGE SCALE GENOMIC DNA]</scope>
    <source>
        <strain evidence="3">MUCL 33604</strain>
    </source>
</reference>
<dbReference type="AlphaFoldDB" id="A0A067PYZ4"/>
<dbReference type="Gene3D" id="1.20.1280.50">
    <property type="match status" value="1"/>
</dbReference>
<accession>A0A067PYZ4</accession>
<dbReference type="EMBL" id="KL197724">
    <property type="protein sequence ID" value="KDQ55576.1"/>
    <property type="molecule type" value="Genomic_DNA"/>
</dbReference>
<name>A0A067PYZ4_9AGAM</name>
<gene>
    <name evidence="2" type="ORF">JAAARDRAFT_691396</name>
</gene>
<evidence type="ECO:0000313" key="2">
    <source>
        <dbReference type="EMBL" id="KDQ55576.1"/>
    </source>
</evidence>
<dbReference type="InterPro" id="IPR001810">
    <property type="entry name" value="F-box_dom"/>
</dbReference>
<dbReference type="InParanoid" id="A0A067PYZ4"/>
<dbReference type="STRING" id="933084.A0A067PYZ4"/>
<sequence>MGDIKNLPNELLELVFRYAVTSARPVGENQEVPFPVSASHVCRYWRELSLNTSDLWSRLNISIRRPWEEERVRVYLERSRTALLDIRLSRHDWADKSSQHYDESSSMKMPAFVSLLIPHIHRWRTLAINIDADMEEEGPCFIICNQLNDHTAPRLEYLHISVIDPLLLDKFIPQPIEPILVHGASALTKVRLRNVIAGDDSLPFQHVTTLDLGFSNDYASPTEYSDIEWVLKSSPHLEHLTLRGRLFHVENNTSVIELPFLQSLKVVFGCDMWTYEYFRRIFNILLTPALKTLEFYALSDYVFHAFLRAIEDSIPQSKFPALETFGVASLRGLYVNSDHFFTAMPQVTHV</sequence>
<organism evidence="2 3">
    <name type="scientific">Jaapia argillacea MUCL 33604</name>
    <dbReference type="NCBI Taxonomy" id="933084"/>
    <lineage>
        <taxon>Eukaryota</taxon>
        <taxon>Fungi</taxon>
        <taxon>Dikarya</taxon>
        <taxon>Basidiomycota</taxon>
        <taxon>Agaricomycotina</taxon>
        <taxon>Agaricomycetes</taxon>
        <taxon>Agaricomycetidae</taxon>
        <taxon>Jaapiales</taxon>
        <taxon>Jaapiaceae</taxon>
        <taxon>Jaapia</taxon>
    </lineage>
</organism>
<dbReference type="Pfam" id="PF12937">
    <property type="entry name" value="F-box-like"/>
    <property type="match status" value="1"/>
</dbReference>
<dbReference type="InterPro" id="IPR032675">
    <property type="entry name" value="LRR_dom_sf"/>
</dbReference>
<protein>
    <recommendedName>
        <fullName evidence="1">F-box domain-containing protein</fullName>
    </recommendedName>
</protein>
<evidence type="ECO:0000259" key="1">
    <source>
        <dbReference type="Pfam" id="PF12937"/>
    </source>
</evidence>
<dbReference type="OrthoDB" id="3225069at2759"/>
<feature type="domain" description="F-box" evidence="1">
    <location>
        <begin position="5"/>
        <end position="61"/>
    </location>
</feature>
<evidence type="ECO:0000313" key="3">
    <source>
        <dbReference type="Proteomes" id="UP000027265"/>
    </source>
</evidence>
<proteinExistence type="predicted"/>
<dbReference type="HOGENOM" id="CLU_020999_1_1_1"/>
<dbReference type="Gene3D" id="3.80.10.10">
    <property type="entry name" value="Ribonuclease Inhibitor"/>
    <property type="match status" value="1"/>
</dbReference>